<evidence type="ECO:0000313" key="5">
    <source>
        <dbReference type="Proteomes" id="UP000663829"/>
    </source>
</evidence>
<accession>A0A815DF06</accession>
<name>A0A815DF06_9BILA</name>
<dbReference type="EMBL" id="CAJNOK010007597">
    <property type="protein sequence ID" value="CAF1038932.1"/>
    <property type="molecule type" value="Genomic_DNA"/>
</dbReference>
<dbReference type="Proteomes" id="UP000682733">
    <property type="component" value="Unassembled WGS sequence"/>
</dbReference>
<dbReference type="AlphaFoldDB" id="A0A815DF06"/>
<organism evidence="2 5">
    <name type="scientific">Didymodactylos carnosus</name>
    <dbReference type="NCBI Taxonomy" id="1234261"/>
    <lineage>
        <taxon>Eukaryota</taxon>
        <taxon>Metazoa</taxon>
        <taxon>Spiralia</taxon>
        <taxon>Gnathifera</taxon>
        <taxon>Rotifera</taxon>
        <taxon>Eurotatoria</taxon>
        <taxon>Bdelloidea</taxon>
        <taxon>Philodinida</taxon>
        <taxon>Philodinidae</taxon>
        <taxon>Didymodactylos</taxon>
    </lineage>
</organism>
<dbReference type="SUPFAM" id="SSF49870">
    <property type="entry name" value="Osmotin, thaumatin-like protein"/>
    <property type="match status" value="1"/>
</dbReference>
<gene>
    <name evidence="2" type="ORF">GPM918_LOCUS28350</name>
    <name evidence="1" type="ORF">OVA965_LOCUS16381</name>
    <name evidence="4" type="ORF">SRO942_LOCUS28844</name>
    <name evidence="3" type="ORF">TMI583_LOCUS16395</name>
</gene>
<dbReference type="EMBL" id="CAJNOQ010012326">
    <property type="protein sequence ID" value="CAF1297466.1"/>
    <property type="molecule type" value="Genomic_DNA"/>
</dbReference>
<dbReference type="Proteomes" id="UP000681722">
    <property type="component" value="Unassembled WGS sequence"/>
</dbReference>
<dbReference type="Proteomes" id="UP000677228">
    <property type="component" value="Unassembled WGS sequence"/>
</dbReference>
<keyword evidence="5" id="KW-1185">Reference proteome</keyword>
<dbReference type="InterPro" id="IPR037176">
    <property type="entry name" value="Osmotin/thaumatin-like_sf"/>
</dbReference>
<comment type="caution">
    <text evidence="2">The sequence shown here is derived from an EMBL/GenBank/DDBJ whole genome shotgun (WGS) entry which is preliminary data.</text>
</comment>
<evidence type="ECO:0000313" key="1">
    <source>
        <dbReference type="EMBL" id="CAF1038932.1"/>
    </source>
</evidence>
<dbReference type="EMBL" id="CAJOBC010035707">
    <property type="protein sequence ID" value="CAF4114682.1"/>
    <property type="molecule type" value="Genomic_DNA"/>
</dbReference>
<evidence type="ECO:0000313" key="2">
    <source>
        <dbReference type="EMBL" id="CAF1297466.1"/>
    </source>
</evidence>
<dbReference type="Proteomes" id="UP000663829">
    <property type="component" value="Unassembled WGS sequence"/>
</dbReference>
<sequence length="89" mass="10057">MDFAGNFKHSWAGQGITLLEISVRTHDNNIYYDLSVIDGFNVLMKVYVPDGTYIKALHSRAPDAYLYPTDDSKIHGTSNDGKFVVVFER</sequence>
<dbReference type="EMBL" id="CAJOBA010007610">
    <property type="protein sequence ID" value="CAF3807209.1"/>
    <property type="molecule type" value="Genomic_DNA"/>
</dbReference>
<protein>
    <submittedName>
        <fullName evidence="2">Uncharacterized protein</fullName>
    </submittedName>
</protein>
<proteinExistence type="predicted"/>
<reference evidence="2" key="1">
    <citation type="submission" date="2021-02" db="EMBL/GenBank/DDBJ databases">
        <authorList>
            <person name="Nowell W R."/>
        </authorList>
    </citation>
    <scope>NUCLEOTIDE SEQUENCE</scope>
</reference>
<evidence type="ECO:0000313" key="4">
    <source>
        <dbReference type="EMBL" id="CAF4114682.1"/>
    </source>
</evidence>
<dbReference type="Gene3D" id="2.60.110.10">
    <property type="entry name" value="Thaumatin"/>
    <property type="match status" value="1"/>
</dbReference>
<evidence type="ECO:0000313" key="3">
    <source>
        <dbReference type="EMBL" id="CAF3807209.1"/>
    </source>
</evidence>
<dbReference type="OrthoDB" id="430315at2759"/>